<evidence type="ECO:0000313" key="3">
    <source>
        <dbReference type="Proteomes" id="UP001196413"/>
    </source>
</evidence>
<evidence type="ECO:0000256" key="1">
    <source>
        <dbReference type="SAM" id="MobiDB-lite"/>
    </source>
</evidence>
<dbReference type="AlphaFoldDB" id="A0AAD5LXN2"/>
<reference evidence="2" key="1">
    <citation type="submission" date="2021-06" db="EMBL/GenBank/DDBJ databases">
        <title>Parelaphostrongylus tenuis whole genome reference sequence.</title>
        <authorList>
            <person name="Garwood T.J."/>
            <person name="Larsen P.A."/>
            <person name="Fountain-Jones N.M."/>
            <person name="Garbe J.R."/>
            <person name="Macchietto M.G."/>
            <person name="Kania S.A."/>
            <person name="Gerhold R.W."/>
            <person name="Richards J.E."/>
            <person name="Wolf T.M."/>
        </authorList>
    </citation>
    <scope>NUCLEOTIDE SEQUENCE</scope>
    <source>
        <strain evidence="2">MNPRO001-30</strain>
        <tissue evidence="2">Meninges</tissue>
    </source>
</reference>
<evidence type="ECO:0000313" key="2">
    <source>
        <dbReference type="EMBL" id="KAJ1346368.1"/>
    </source>
</evidence>
<dbReference type="EMBL" id="JAHQIW010000161">
    <property type="protein sequence ID" value="KAJ1346368.1"/>
    <property type="molecule type" value="Genomic_DNA"/>
</dbReference>
<name>A0AAD5LXN2_PARTN</name>
<sequence length="83" mass="9452">MTESQFMSHPECDFRESRKRPSTGLLSRLIMFPDHQRRSAVHQTIGRGQTRDTQVGRRHRVGLDEIGDDATRTAAHVSTIAHI</sequence>
<proteinExistence type="predicted"/>
<dbReference type="Proteomes" id="UP001196413">
    <property type="component" value="Unassembled WGS sequence"/>
</dbReference>
<feature type="region of interest" description="Disordered" evidence="1">
    <location>
        <begin position="1"/>
        <end position="20"/>
    </location>
</feature>
<keyword evidence="3" id="KW-1185">Reference proteome</keyword>
<accession>A0AAD5LXN2</accession>
<gene>
    <name evidence="2" type="ORF">KIN20_001134</name>
</gene>
<protein>
    <submittedName>
        <fullName evidence="2">Uncharacterized protein</fullName>
    </submittedName>
</protein>
<organism evidence="2 3">
    <name type="scientific">Parelaphostrongylus tenuis</name>
    <name type="common">Meningeal worm</name>
    <dbReference type="NCBI Taxonomy" id="148309"/>
    <lineage>
        <taxon>Eukaryota</taxon>
        <taxon>Metazoa</taxon>
        <taxon>Ecdysozoa</taxon>
        <taxon>Nematoda</taxon>
        <taxon>Chromadorea</taxon>
        <taxon>Rhabditida</taxon>
        <taxon>Rhabditina</taxon>
        <taxon>Rhabditomorpha</taxon>
        <taxon>Strongyloidea</taxon>
        <taxon>Metastrongylidae</taxon>
        <taxon>Parelaphostrongylus</taxon>
    </lineage>
</organism>
<comment type="caution">
    <text evidence="2">The sequence shown here is derived from an EMBL/GenBank/DDBJ whole genome shotgun (WGS) entry which is preliminary data.</text>
</comment>